<evidence type="ECO:0000313" key="10">
    <source>
        <dbReference type="Proteomes" id="UP001596060"/>
    </source>
</evidence>
<gene>
    <name evidence="9" type="ORF">ACFPN9_00770</name>
</gene>
<dbReference type="SUPFAM" id="SSF55785">
    <property type="entry name" value="PYP-like sensor domain (PAS domain)"/>
    <property type="match status" value="1"/>
</dbReference>
<dbReference type="SUPFAM" id="SSF58104">
    <property type="entry name" value="Methyl-accepting chemotaxis protein (MCP) signaling domain"/>
    <property type="match status" value="1"/>
</dbReference>
<reference evidence="10" key="1">
    <citation type="journal article" date="2019" name="Int. J. Syst. Evol. Microbiol.">
        <title>The Global Catalogue of Microorganisms (GCM) 10K type strain sequencing project: providing services to taxonomists for standard genome sequencing and annotation.</title>
        <authorList>
            <consortium name="The Broad Institute Genomics Platform"/>
            <consortium name="The Broad Institute Genome Sequencing Center for Infectious Disease"/>
            <person name="Wu L."/>
            <person name="Ma J."/>
        </authorList>
    </citation>
    <scope>NUCLEOTIDE SEQUENCE [LARGE SCALE GENOMIC DNA]</scope>
    <source>
        <strain evidence="10">CCUG 43117</strain>
    </source>
</reference>
<evidence type="ECO:0000256" key="2">
    <source>
        <dbReference type="ARBA" id="ARBA00029447"/>
    </source>
</evidence>
<dbReference type="Pfam" id="PF00015">
    <property type="entry name" value="MCPsignal"/>
    <property type="match status" value="1"/>
</dbReference>
<dbReference type="Pfam" id="PF13188">
    <property type="entry name" value="PAS_8"/>
    <property type="match status" value="1"/>
</dbReference>
<feature type="domain" description="Methyl-accepting transducer" evidence="6">
    <location>
        <begin position="329"/>
        <end position="558"/>
    </location>
</feature>
<feature type="domain" description="HAMP" evidence="8">
    <location>
        <begin position="67"/>
        <end position="119"/>
    </location>
</feature>
<evidence type="ECO:0000259" key="6">
    <source>
        <dbReference type="PROSITE" id="PS50111"/>
    </source>
</evidence>
<dbReference type="EMBL" id="JBHSLU010000003">
    <property type="protein sequence ID" value="MFC5503783.1"/>
    <property type="molecule type" value="Genomic_DNA"/>
</dbReference>
<feature type="domain" description="PAS" evidence="7">
    <location>
        <begin position="116"/>
        <end position="158"/>
    </location>
</feature>
<dbReference type="SMART" id="SM00304">
    <property type="entry name" value="HAMP"/>
    <property type="match status" value="2"/>
</dbReference>
<dbReference type="InterPro" id="IPR035965">
    <property type="entry name" value="PAS-like_dom_sf"/>
</dbReference>
<evidence type="ECO:0000256" key="3">
    <source>
        <dbReference type="PROSITE-ProRule" id="PRU00284"/>
    </source>
</evidence>
<dbReference type="CDD" id="cd11386">
    <property type="entry name" value="MCP_signal"/>
    <property type="match status" value="1"/>
</dbReference>
<keyword evidence="10" id="KW-1185">Reference proteome</keyword>
<evidence type="ECO:0000256" key="5">
    <source>
        <dbReference type="SAM" id="Phobius"/>
    </source>
</evidence>
<comment type="similarity">
    <text evidence="2">Belongs to the methyl-accepting chemotaxis (MCP) protein family.</text>
</comment>
<keyword evidence="5" id="KW-0472">Membrane</keyword>
<evidence type="ECO:0000259" key="8">
    <source>
        <dbReference type="PROSITE" id="PS50885"/>
    </source>
</evidence>
<keyword evidence="5" id="KW-0812">Transmembrane</keyword>
<dbReference type="Pfam" id="PF18947">
    <property type="entry name" value="HAMP_2"/>
    <property type="match status" value="1"/>
</dbReference>
<sequence>MGSALGPSTRTGFETPLLVAAAALLAGGAAGGLGYQAALGHLDAVSLIGLGVAGLGAIVASSWAVSRRIHHPIRSLREAVLRSAAGENVPAPYLDRADAIGDLARQLQALQDAGDESARLRAALDGCRTSMMVCDGEGRVVYVNAALLRFFGEAQEDFRLAFPGCSAKDMLGRVMESVQARAGFQTGTQPPIRFTLGRRTVSLSLTPVNRADGHRLGTAVEWDETTDELTAAAEVAEIVAAAVEGDFSRRVPLAGKSDALQRIAEGMNEINAVVESAVGEFAAVVGGLAEGDLTRRMNGNYRGRLAELKSDLNAALAHLEETVATIQGTAGHVARAAAEIDSGAGDLAERTEQTAANLEETAATTEQLAASVKHSAGRSREATDLANEAMGVAQDGKDVVSQAVGAIERIESSSERISEIVSVIDDIAFQTNLLALNAAVEAARAGDAGRGFAVVASEVRALAQRSGQAAKDIKGLIVSSNEQVGEGVRFVRSTGEALERIVTATGKVSATIVEISQAAAEQAHGIEEMSRAVAQMDETTQQNSALAEQSATSATELMSEIATLRRLVSFFRADGAPVPQPVAVAARAPVETPRVARPAAPVRPAAKTHETRRQEPATKTWQEPRRRVAGGGRADDWAEF</sequence>
<organism evidence="9 10">
    <name type="scientific">Bosea massiliensis</name>
    <dbReference type="NCBI Taxonomy" id="151419"/>
    <lineage>
        <taxon>Bacteria</taxon>
        <taxon>Pseudomonadati</taxon>
        <taxon>Pseudomonadota</taxon>
        <taxon>Alphaproteobacteria</taxon>
        <taxon>Hyphomicrobiales</taxon>
        <taxon>Boseaceae</taxon>
        <taxon>Bosea</taxon>
    </lineage>
</organism>
<dbReference type="Proteomes" id="UP001596060">
    <property type="component" value="Unassembled WGS sequence"/>
</dbReference>
<dbReference type="SMART" id="SM00283">
    <property type="entry name" value="MA"/>
    <property type="match status" value="1"/>
</dbReference>
<keyword evidence="1" id="KW-0145">Chemotaxis</keyword>
<dbReference type="InterPro" id="IPR003660">
    <property type="entry name" value="HAMP_dom"/>
</dbReference>
<dbReference type="InterPro" id="IPR004090">
    <property type="entry name" value="Chemotax_Me-accpt_rcpt"/>
</dbReference>
<proteinExistence type="inferred from homology"/>
<dbReference type="InterPro" id="IPR000014">
    <property type="entry name" value="PAS"/>
</dbReference>
<feature type="region of interest" description="Disordered" evidence="4">
    <location>
        <begin position="590"/>
        <end position="640"/>
    </location>
</feature>
<dbReference type="PROSITE" id="PS50885">
    <property type="entry name" value="HAMP"/>
    <property type="match status" value="2"/>
</dbReference>
<keyword evidence="3" id="KW-0807">Transducer</keyword>
<feature type="compositionally biased region" description="Basic and acidic residues" evidence="4">
    <location>
        <begin position="607"/>
        <end position="626"/>
    </location>
</feature>
<dbReference type="RefSeq" id="WP_066722091.1">
    <property type="nucleotide sequence ID" value="NZ_JBHSLU010000003.1"/>
</dbReference>
<dbReference type="PRINTS" id="PR00260">
    <property type="entry name" value="CHEMTRNSDUCR"/>
</dbReference>
<protein>
    <submittedName>
        <fullName evidence="9">Methyl-accepting chemotaxis protein</fullName>
    </submittedName>
</protein>
<feature type="domain" description="HAMP" evidence="8">
    <location>
        <begin position="272"/>
        <end position="324"/>
    </location>
</feature>
<keyword evidence="5" id="KW-1133">Transmembrane helix</keyword>
<dbReference type="Gene3D" id="3.30.450.20">
    <property type="entry name" value="PAS domain"/>
    <property type="match status" value="1"/>
</dbReference>
<dbReference type="SMART" id="SM00091">
    <property type="entry name" value="PAS"/>
    <property type="match status" value="1"/>
</dbReference>
<dbReference type="InterPro" id="IPR004089">
    <property type="entry name" value="MCPsignal_dom"/>
</dbReference>
<dbReference type="PANTHER" id="PTHR43531:SF11">
    <property type="entry name" value="METHYL-ACCEPTING CHEMOTAXIS PROTEIN 3"/>
    <property type="match status" value="1"/>
</dbReference>
<evidence type="ECO:0000256" key="1">
    <source>
        <dbReference type="ARBA" id="ARBA00022500"/>
    </source>
</evidence>
<dbReference type="Gene3D" id="1.10.287.950">
    <property type="entry name" value="Methyl-accepting chemotaxis protein"/>
    <property type="match status" value="1"/>
</dbReference>
<feature type="transmembrane region" description="Helical" evidence="5">
    <location>
        <begin position="44"/>
        <end position="65"/>
    </location>
</feature>
<dbReference type="PROSITE" id="PS50112">
    <property type="entry name" value="PAS"/>
    <property type="match status" value="1"/>
</dbReference>
<dbReference type="CDD" id="cd00130">
    <property type="entry name" value="PAS"/>
    <property type="match status" value="1"/>
</dbReference>
<evidence type="ECO:0000259" key="7">
    <source>
        <dbReference type="PROSITE" id="PS50112"/>
    </source>
</evidence>
<evidence type="ECO:0000256" key="4">
    <source>
        <dbReference type="SAM" id="MobiDB-lite"/>
    </source>
</evidence>
<accession>A0ABW0NWU6</accession>
<dbReference type="PANTHER" id="PTHR43531">
    <property type="entry name" value="PROTEIN ICFG"/>
    <property type="match status" value="1"/>
</dbReference>
<comment type="caution">
    <text evidence="9">The sequence shown here is derived from an EMBL/GenBank/DDBJ whole genome shotgun (WGS) entry which is preliminary data.</text>
</comment>
<dbReference type="Gene3D" id="6.10.340.10">
    <property type="match status" value="1"/>
</dbReference>
<feature type="compositionally biased region" description="Low complexity" evidence="4">
    <location>
        <begin position="590"/>
        <end position="605"/>
    </location>
</feature>
<dbReference type="InterPro" id="IPR051310">
    <property type="entry name" value="MCP_chemotaxis"/>
</dbReference>
<name>A0ABW0NWU6_9HYPH</name>
<evidence type="ECO:0000313" key="9">
    <source>
        <dbReference type="EMBL" id="MFC5503783.1"/>
    </source>
</evidence>
<dbReference type="PROSITE" id="PS50111">
    <property type="entry name" value="CHEMOTAXIS_TRANSDUC_2"/>
    <property type="match status" value="1"/>
</dbReference>